<keyword evidence="2" id="KW-1185">Reference proteome</keyword>
<dbReference type="AlphaFoldDB" id="A0A182FB64"/>
<organism evidence="1 2">
    <name type="scientific">Anopheles albimanus</name>
    <name type="common">New world malaria mosquito</name>
    <dbReference type="NCBI Taxonomy" id="7167"/>
    <lineage>
        <taxon>Eukaryota</taxon>
        <taxon>Metazoa</taxon>
        <taxon>Ecdysozoa</taxon>
        <taxon>Arthropoda</taxon>
        <taxon>Hexapoda</taxon>
        <taxon>Insecta</taxon>
        <taxon>Pterygota</taxon>
        <taxon>Neoptera</taxon>
        <taxon>Endopterygota</taxon>
        <taxon>Diptera</taxon>
        <taxon>Nematocera</taxon>
        <taxon>Culicoidea</taxon>
        <taxon>Culicidae</taxon>
        <taxon>Anophelinae</taxon>
        <taxon>Anopheles</taxon>
    </lineage>
</organism>
<proteinExistence type="predicted"/>
<reference evidence="1" key="2">
    <citation type="submission" date="2022-08" db="UniProtKB">
        <authorList>
            <consortium name="EnsemblMetazoa"/>
        </authorList>
    </citation>
    <scope>IDENTIFICATION</scope>
    <source>
        <strain evidence="1">STECLA/ALBI9_A</strain>
    </source>
</reference>
<dbReference type="VEuPathDB" id="VectorBase:AALB003744"/>
<evidence type="ECO:0000313" key="1">
    <source>
        <dbReference type="EnsemblMetazoa" id="AALB003744-PA"/>
    </source>
</evidence>
<name>A0A182FB64_ANOAL</name>
<accession>A0A182FB64</accession>
<protein>
    <submittedName>
        <fullName evidence="1">Uncharacterized protein</fullName>
    </submittedName>
</protein>
<dbReference type="EnsemblMetazoa" id="AALB003744-RA">
    <property type="protein sequence ID" value="AALB003744-PA"/>
    <property type="gene ID" value="AALB003744"/>
</dbReference>
<reference evidence="1 2" key="1">
    <citation type="journal article" date="2017" name="G3 (Bethesda)">
        <title>The Physical Genome Mapping of Anopheles albimanus Corrected Scaffold Misassemblies and Identified Interarm Rearrangements in Genus Anopheles.</title>
        <authorList>
            <person name="Artemov G.N."/>
            <person name="Peery A.N."/>
            <person name="Jiang X."/>
            <person name="Tu Z."/>
            <person name="Stegniy V.N."/>
            <person name="Sharakhova M.V."/>
            <person name="Sharakhov I.V."/>
        </authorList>
    </citation>
    <scope>NUCLEOTIDE SEQUENCE [LARGE SCALE GENOMIC DNA]</scope>
    <source>
        <strain evidence="1 2">ALBI9_A</strain>
    </source>
</reference>
<sequence length="109" mass="12630">MDPKCPEFRPNFQSNVSTSAKPLIKPVVRSANKPGFEVRELAMYLKHPMNIQICGPYLEVRRNPRKHYRKPNSTTRPYIYPREFVALKSVLHPNPAAQCSFTKLHYAFA</sequence>
<dbReference type="Proteomes" id="UP000069272">
    <property type="component" value="Chromosome 3R"/>
</dbReference>
<evidence type="ECO:0000313" key="2">
    <source>
        <dbReference type="Proteomes" id="UP000069272"/>
    </source>
</evidence>